<evidence type="ECO:0000313" key="2">
    <source>
        <dbReference type="EMBL" id="QDH16764.1"/>
    </source>
</evidence>
<gene>
    <name evidence="2" type="ORF">E3D00_03670</name>
</gene>
<accession>A0A4Y6UI89</accession>
<feature type="chain" id="PRO_5021448923" evidence="1">
    <location>
        <begin position="34"/>
        <end position="178"/>
    </location>
</feature>
<proteinExistence type="predicted"/>
<name>A0A4Y6UI89_9PROT</name>
<dbReference type="AlphaFoldDB" id="A0A4Y6UI89"/>
<evidence type="ECO:0000313" key="3">
    <source>
        <dbReference type="Proteomes" id="UP000316313"/>
    </source>
</evidence>
<feature type="signal peptide" evidence="1">
    <location>
        <begin position="1"/>
        <end position="33"/>
    </location>
</feature>
<dbReference type="Proteomes" id="UP000316313">
    <property type="component" value="Chromosome"/>
</dbReference>
<organism evidence="2 3">
    <name type="scientific">Swingsia samuiensis</name>
    <dbReference type="NCBI Taxonomy" id="1293412"/>
    <lineage>
        <taxon>Bacteria</taxon>
        <taxon>Pseudomonadati</taxon>
        <taxon>Pseudomonadota</taxon>
        <taxon>Alphaproteobacteria</taxon>
        <taxon>Acetobacterales</taxon>
        <taxon>Acetobacteraceae</taxon>
        <taxon>Swingsia</taxon>
    </lineage>
</organism>
<dbReference type="OrthoDB" id="8722893at2"/>
<dbReference type="EMBL" id="CP038141">
    <property type="protein sequence ID" value="QDH16764.1"/>
    <property type="molecule type" value="Genomic_DNA"/>
</dbReference>
<reference evidence="2 3" key="1">
    <citation type="submission" date="2019-03" db="EMBL/GenBank/DDBJ databases">
        <title>The complete genome sequence of Swingsia samuiensis NBRC107927(T).</title>
        <authorList>
            <person name="Chua K.-O."/>
            <person name="Chan K.-G."/>
            <person name="See-Too W.-S."/>
        </authorList>
    </citation>
    <scope>NUCLEOTIDE SEQUENCE [LARGE SCALE GENOMIC DNA]</scope>
    <source>
        <strain evidence="2 3">AH83</strain>
    </source>
</reference>
<dbReference type="KEGG" id="ssam:E3D00_03670"/>
<dbReference type="InterPro" id="IPR024651">
    <property type="entry name" value="FAD-SLDH_ssu"/>
</dbReference>
<sequence>MAGRPSFLMTRRRFALMTGAAIVSGHLSGYAQAQTPEEIAVSDETVASFMALSRFVTGHNHLENETGIALANGLSKQDPHFAMHVEDLNKRIITEKYSDIDAMADALRDDPLHSFILRIVRAWYAGILEDGTNAQVYTFEKALMYQVSRDNIPVPTYAHNGPNYWLADPNPVSALPIF</sequence>
<keyword evidence="1" id="KW-0732">Signal</keyword>
<dbReference type="Pfam" id="PF12318">
    <property type="entry name" value="FAD-SLDH"/>
    <property type="match status" value="1"/>
</dbReference>
<evidence type="ECO:0000256" key="1">
    <source>
        <dbReference type="SAM" id="SignalP"/>
    </source>
</evidence>
<protein>
    <submittedName>
        <fullName evidence="2">Dehydrogenase</fullName>
    </submittedName>
</protein>
<keyword evidence="3" id="KW-1185">Reference proteome</keyword>
<dbReference type="RefSeq" id="WP_141460039.1">
    <property type="nucleotide sequence ID" value="NZ_CP038141.1"/>
</dbReference>